<evidence type="ECO:0000256" key="9">
    <source>
        <dbReference type="ARBA" id="ARBA00022723"/>
    </source>
</evidence>
<dbReference type="GO" id="GO:0005886">
    <property type="term" value="C:plasma membrane"/>
    <property type="evidence" value="ECO:0007669"/>
    <property type="project" value="UniProtKB-SubCell"/>
</dbReference>
<dbReference type="EC" id="2.7.8.-" evidence="17"/>
<comment type="subunit">
    <text evidence="5 17">Homodimer.</text>
</comment>
<keyword evidence="10 17" id="KW-0460">Magnesium</keyword>
<feature type="binding site" evidence="17">
    <location>
        <position position="73"/>
    </location>
    <ligand>
        <name>a CDP-1,2-diacyl-sn-glycerol</name>
        <dbReference type="ChEBI" id="CHEBI:58332"/>
    </ligand>
</feature>
<name>A0A3A4B177_9ACTN</name>
<evidence type="ECO:0000256" key="16">
    <source>
        <dbReference type="ARBA" id="ARBA00048865"/>
    </source>
</evidence>
<keyword evidence="6 17" id="KW-1003">Cell membrane</keyword>
<evidence type="ECO:0000256" key="7">
    <source>
        <dbReference type="ARBA" id="ARBA00022679"/>
    </source>
</evidence>
<dbReference type="GO" id="GO:0008654">
    <property type="term" value="P:phospholipid biosynthetic process"/>
    <property type="evidence" value="ECO:0007669"/>
    <property type="project" value="UniProtKB-UniRule"/>
</dbReference>
<evidence type="ECO:0000256" key="17">
    <source>
        <dbReference type="HAMAP-Rule" id="MF_02241"/>
    </source>
</evidence>
<evidence type="ECO:0000256" key="12">
    <source>
        <dbReference type="ARBA" id="ARBA00023136"/>
    </source>
</evidence>
<evidence type="ECO:0000256" key="8">
    <source>
        <dbReference type="ARBA" id="ARBA00022692"/>
    </source>
</evidence>
<dbReference type="PROSITE" id="PS00379">
    <property type="entry name" value="CDP_ALCOHOL_P_TRANSF"/>
    <property type="match status" value="1"/>
</dbReference>
<dbReference type="InterPro" id="IPR048254">
    <property type="entry name" value="CDP_ALCOHOL_P_TRANSF_CS"/>
</dbReference>
<keyword evidence="12 17" id="KW-0472">Membrane</keyword>
<feature type="binding site" evidence="17">
    <location>
        <position position="68"/>
    </location>
    <ligand>
        <name>Mg(2+)</name>
        <dbReference type="ChEBI" id="CHEBI:18420"/>
        <label>1</label>
    </ligand>
</feature>
<organism evidence="19 20">
    <name type="scientific">Bailinhaonella thermotolerans</name>
    <dbReference type="NCBI Taxonomy" id="1070861"/>
    <lineage>
        <taxon>Bacteria</taxon>
        <taxon>Bacillati</taxon>
        <taxon>Actinomycetota</taxon>
        <taxon>Actinomycetes</taxon>
        <taxon>Streptosporangiales</taxon>
        <taxon>Streptosporangiaceae</taxon>
        <taxon>Bailinhaonella</taxon>
    </lineage>
</organism>
<feature type="active site" description="Proton acceptor" evidence="17">
    <location>
        <position position="90"/>
    </location>
</feature>
<keyword evidence="20" id="KW-1185">Reference proteome</keyword>
<evidence type="ECO:0000313" key="20">
    <source>
        <dbReference type="Proteomes" id="UP000265768"/>
    </source>
</evidence>
<keyword evidence="8 17" id="KW-0812">Transmembrane</keyword>
<evidence type="ECO:0000256" key="3">
    <source>
        <dbReference type="ARBA" id="ARBA00005189"/>
    </source>
</evidence>
<evidence type="ECO:0000256" key="15">
    <source>
        <dbReference type="ARBA" id="ARBA00033137"/>
    </source>
</evidence>
<dbReference type="UniPathway" id="UPA00220"/>
<evidence type="ECO:0000256" key="13">
    <source>
        <dbReference type="ARBA" id="ARBA00023935"/>
    </source>
</evidence>
<comment type="function">
    <text evidence="17">Catalyzes the conjugation of the 1'-hydroxyl group of D-myo-inositol-3-phosphate (also named L-myo-inositol-1-phosphate) with a lipid tail of cytidine diphosphate diacylglycerol (CDP-DAG), forming phosphatidylinositol phosphate (PIP) and CMP. PIP is a precursor of phosphatidylinositol (PI) which is an essential lipid required for cell wall formation.</text>
</comment>
<dbReference type="GO" id="GO:0000287">
    <property type="term" value="F:magnesium ion binding"/>
    <property type="evidence" value="ECO:0007669"/>
    <property type="project" value="UniProtKB-UniRule"/>
</dbReference>
<keyword evidence="17" id="KW-1208">Phospholipid metabolism</keyword>
<dbReference type="InterPro" id="IPR044268">
    <property type="entry name" value="PIP_synthase_PgsA1"/>
</dbReference>
<evidence type="ECO:0000256" key="5">
    <source>
        <dbReference type="ARBA" id="ARBA00011738"/>
    </source>
</evidence>
<comment type="catalytic activity">
    <reaction evidence="16 17">
        <text>a CDP-1,2-diacyl-sn-glycerol + 1D-myo-inositol 3-phosphate = a 1,2-diacyl-sn-glycero-3-phospho-(1D-myo-inositol-3-phosphate) + CMP + H(+)</text>
        <dbReference type="Rhea" id="RHEA:60504"/>
        <dbReference type="ChEBI" id="CHEBI:15378"/>
        <dbReference type="ChEBI" id="CHEBI:58088"/>
        <dbReference type="ChEBI" id="CHEBI:58332"/>
        <dbReference type="ChEBI" id="CHEBI:58401"/>
        <dbReference type="ChEBI" id="CHEBI:60377"/>
    </reaction>
</comment>
<feature type="transmembrane region" description="Helical" evidence="17">
    <location>
        <begin position="152"/>
        <end position="177"/>
    </location>
</feature>
<evidence type="ECO:0000313" key="19">
    <source>
        <dbReference type="EMBL" id="RJL34589.1"/>
    </source>
</evidence>
<dbReference type="Gene3D" id="1.20.120.1760">
    <property type="match status" value="1"/>
</dbReference>
<keyword evidence="11 17" id="KW-1133">Transmembrane helix</keyword>
<protein>
    <recommendedName>
        <fullName evidence="14 17">Phosphatidylinositol phosphate synthase</fullName>
        <shortName evidence="17">PIP synthase</shortName>
        <ecNumber evidence="17">2.7.8.-</ecNumber>
    </recommendedName>
    <alternativeName>
        <fullName evidence="15 17">CDP-diacylglycerol--D-myo-inositol-3-phosphate 3-phosphatidyltransferase</fullName>
    </alternativeName>
</protein>
<reference evidence="19 20" key="1">
    <citation type="submission" date="2018-09" db="EMBL/GenBank/DDBJ databases">
        <title>YIM 75507 draft genome.</title>
        <authorList>
            <person name="Tang S."/>
            <person name="Feng Y."/>
        </authorList>
    </citation>
    <scope>NUCLEOTIDE SEQUENCE [LARGE SCALE GENOMIC DNA]</scope>
    <source>
        <strain evidence="19 20">YIM 75507</strain>
    </source>
</reference>
<comment type="cofactor">
    <cofactor evidence="17">
        <name>Mg(2+)</name>
        <dbReference type="ChEBI" id="CHEBI:18420"/>
    </cofactor>
    <text evidence="17">Contains a di-nuclear catalytic Mg(2+) center.</text>
</comment>
<comment type="catalytic activity">
    <reaction evidence="13 17">
        <text>1,2-di-(9Z-octadecenoyl)-sn-glycero-3-cytidine-5'-diphosphate + 1D-myo-inositol 3-phosphate = 1,2-di-(9Z-octadecenoyl)-sn-glycero-3-phospho-(1D-myo-inositol-3-phosphate) + CMP + H(+)</text>
        <dbReference type="Rhea" id="RHEA:61216"/>
        <dbReference type="ChEBI" id="CHEBI:15378"/>
        <dbReference type="ChEBI" id="CHEBI:58401"/>
        <dbReference type="ChEBI" id="CHEBI:60377"/>
        <dbReference type="ChEBI" id="CHEBI:85356"/>
        <dbReference type="ChEBI" id="CHEBI:144472"/>
    </reaction>
</comment>
<proteinExistence type="inferred from homology"/>
<accession>A0A3A4B177</accession>
<keyword evidence="17" id="KW-0444">Lipid biosynthesis</keyword>
<dbReference type="RefSeq" id="WP_119925890.1">
    <property type="nucleotide sequence ID" value="NZ_QZEY01000002.1"/>
</dbReference>
<evidence type="ECO:0000256" key="2">
    <source>
        <dbReference type="ARBA" id="ARBA00004805"/>
    </source>
</evidence>
<dbReference type="Pfam" id="PF01066">
    <property type="entry name" value="CDP-OH_P_transf"/>
    <property type="match status" value="1"/>
</dbReference>
<feature type="transmembrane region" description="Helical" evidence="17">
    <location>
        <begin position="20"/>
        <end position="45"/>
    </location>
</feature>
<feature type="binding site" evidence="17">
    <location>
        <position position="65"/>
    </location>
    <ligand>
        <name>Mg(2+)</name>
        <dbReference type="ChEBI" id="CHEBI:18420"/>
        <label>1</label>
    </ligand>
</feature>
<feature type="transmembrane region" description="Helical" evidence="17">
    <location>
        <begin position="113"/>
        <end position="132"/>
    </location>
</feature>
<dbReference type="Proteomes" id="UP000265768">
    <property type="component" value="Unassembled WGS sequence"/>
</dbReference>
<feature type="binding site" evidence="17">
    <location>
        <position position="65"/>
    </location>
    <ligand>
        <name>Mg(2+)</name>
        <dbReference type="ChEBI" id="CHEBI:18420"/>
        <label>2</label>
    </ligand>
</feature>
<comment type="caution">
    <text evidence="19">The sequence shown here is derived from an EMBL/GenBank/DDBJ whole genome shotgun (WGS) entry which is preliminary data.</text>
</comment>
<feature type="binding site" evidence="17">
    <location>
        <position position="86"/>
    </location>
    <ligand>
        <name>Mg(2+)</name>
        <dbReference type="ChEBI" id="CHEBI:18420"/>
        <label>1</label>
    </ligand>
</feature>
<dbReference type="InterPro" id="IPR000462">
    <property type="entry name" value="CDP-OH_P_trans"/>
</dbReference>
<dbReference type="OrthoDB" id="116551at2"/>
<keyword evidence="17" id="KW-0594">Phospholipid biosynthesis</keyword>
<dbReference type="GO" id="GO:0016780">
    <property type="term" value="F:phosphotransferase activity, for other substituted phosphate groups"/>
    <property type="evidence" value="ECO:0007669"/>
    <property type="project" value="UniProtKB-UniRule"/>
</dbReference>
<comment type="pathway">
    <text evidence="3">Lipid metabolism.</text>
</comment>
<gene>
    <name evidence="19" type="ORF">D5H75_05605</name>
</gene>
<evidence type="ECO:0000256" key="4">
    <source>
        <dbReference type="ARBA" id="ARBA00010441"/>
    </source>
</evidence>
<evidence type="ECO:0000256" key="10">
    <source>
        <dbReference type="ARBA" id="ARBA00022842"/>
    </source>
</evidence>
<comment type="similarity">
    <text evidence="4 17 18">Belongs to the CDP-alcohol phosphatidyltransferase class-I family.</text>
</comment>
<comment type="caution">
    <text evidence="17">Lacks conserved residue(s) required for the propagation of feature annotation.</text>
</comment>
<dbReference type="EMBL" id="QZEY01000002">
    <property type="protein sequence ID" value="RJL34589.1"/>
    <property type="molecule type" value="Genomic_DNA"/>
</dbReference>
<comment type="pathway">
    <text evidence="2 17">Phospholipid metabolism; phosphatidylinositol phosphate biosynthesis.</text>
</comment>
<dbReference type="NCBIfam" id="NF045883">
    <property type="entry name" value="PIPSynth"/>
    <property type="match status" value="1"/>
</dbReference>
<evidence type="ECO:0000256" key="6">
    <source>
        <dbReference type="ARBA" id="ARBA00022475"/>
    </source>
</evidence>
<evidence type="ECO:0000256" key="14">
    <source>
        <dbReference type="ARBA" id="ARBA00024082"/>
    </source>
</evidence>
<dbReference type="InterPro" id="IPR043130">
    <property type="entry name" value="CDP-OH_PTrfase_TM_dom"/>
</dbReference>
<evidence type="ECO:0000256" key="18">
    <source>
        <dbReference type="RuleBase" id="RU003750"/>
    </source>
</evidence>
<comment type="subcellular location">
    <subcellularLocation>
        <location evidence="1 17">Cell membrane</location>
        <topology evidence="1 17">Multi-pass membrane protein</topology>
    </subcellularLocation>
</comment>
<keyword evidence="17" id="KW-0443">Lipid metabolism</keyword>
<keyword evidence="9 17" id="KW-0479">Metal-binding</keyword>
<sequence>MLKVLRPAMTRALTPLGRVLARAGVTPNMITVVGTLGVVASALALYPAGQLWWGSVLITVFVLFDLLDGVLARQTGRTGPFGAFLDSTMDRLADAAIFSGLLLYFVSREEDLLAGLSLFCLVGGALVSYARARAEGLGMTCTVGLAERAERLVVILVAAGFSGLGVPYILAAGLWLLSAASAVTVAQRFAAVYRQAVPPKISDRAEER</sequence>
<dbReference type="HAMAP" id="MF_02241">
    <property type="entry name" value="PIP_synthase"/>
    <property type="match status" value="1"/>
</dbReference>
<feature type="binding site" evidence="17">
    <location>
        <begin position="28"/>
        <end position="31"/>
    </location>
    <ligand>
        <name>a CDP-1,2-diacyl-sn-glycerol</name>
        <dbReference type="ChEBI" id="CHEBI:58332"/>
    </ligand>
</feature>
<evidence type="ECO:0000256" key="11">
    <source>
        <dbReference type="ARBA" id="ARBA00022989"/>
    </source>
</evidence>
<keyword evidence="7 17" id="KW-0808">Transferase</keyword>
<feature type="binding site" evidence="17">
    <location>
        <position position="86"/>
    </location>
    <ligand>
        <name>Mg(2+)</name>
        <dbReference type="ChEBI" id="CHEBI:18420"/>
        <label>2</label>
    </ligand>
</feature>
<evidence type="ECO:0000256" key="1">
    <source>
        <dbReference type="ARBA" id="ARBA00004651"/>
    </source>
</evidence>
<feature type="binding site" evidence="17">
    <location>
        <position position="69"/>
    </location>
    <ligand>
        <name>a CDP-1,2-diacyl-sn-glycerol</name>
        <dbReference type="ChEBI" id="CHEBI:58332"/>
    </ligand>
</feature>
<feature type="binding site" evidence="17">
    <location>
        <position position="90"/>
    </location>
    <ligand>
        <name>Mg(2+)</name>
        <dbReference type="ChEBI" id="CHEBI:18420"/>
        <label>2</label>
    </ligand>
</feature>
<dbReference type="AlphaFoldDB" id="A0A3A4B177"/>